<accession>A0A1F5REM6</accession>
<comment type="catalytic activity">
    <reaction evidence="13 14">
        <text>UDP-N-acetyl-alpha-D-muramate + L-alanine + ATP = UDP-N-acetyl-alpha-D-muramoyl-L-alanine + ADP + phosphate + H(+)</text>
        <dbReference type="Rhea" id="RHEA:23372"/>
        <dbReference type="ChEBI" id="CHEBI:15378"/>
        <dbReference type="ChEBI" id="CHEBI:30616"/>
        <dbReference type="ChEBI" id="CHEBI:43474"/>
        <dbReference type="ChEBI" id="CHEBI:57972"/>
        <dbReference type="ChEBI" id="CHEBI:70757"/>
        <dbReference type="ChEBI" id="CHEBI:83898"/>
        <dbReference type="ChEBI" id="CHEBI:456216"/>
        <dbReference type="EC" id="6.3.2.8"/>
    </reaction>
</comment>
<evidence type="ECO:0000256" key="1">
    <source>
        <dbReference type="ARBA" id="ARBA00004496"/>
    </source>
</evidence>
<dbReference type="AlphaFoldDB" id="A0A1F5REM6"/>
<evidence type="ECO:0000256" key="12">
    <source>
        <dbReference type="ARBA" id="ARBA00023316"/>
    </source>
</evidence>
<dbReference type="Gene3D" id="3.40.50.720">
    <property type="entry name" value="NAD(P)-binding Rossmann-like Domain"/>
    <property type="match status" value="1"/>
</dbReference>
<keyword evidence="10 14" id="KW-0573">Peptidoglycan synthesis</keyword>
<dbReference type="NCBIfam" id="TIGR01082">
    <property type="entry name" value="murC"/>
    <property type="match status" value="1"/>
</dbReference>
<keyword evidence="7 14" id="KW-0547">Nucleotide-binding</keyword>
<dbReference type="UniPathway" id="UPA00219"/>
<evidence type="ECO:0000256" key="13">
    <source>
        <dbReference type="ARBA" id="ARBA00047833"/>
    </source>
</evidence>
<dbReference type="InterPro" id="IPR036615">
    <property type="entry name" value="Mur_ligase_C_dom_sf"/>
</dbReference>
<dbReference type="SUPFAM" id="SSF51984">
    <property type="entry name" value="MurCD N-terminal domain"/>
    <property type="match status" value="1"/>
</dbReference>
<dbReference type="PANTHER" id="PTHR43445:SF3">
    <property type="entry name" value="UDP-N-ACETYLMURAMATE--L-ALANINE LIGASE"/>
    <property type="match status" value="1"/>
</dbReference>
<proteinExistence type="inferred from homology"/>
<dbReference type="GO" id="GO:0005524">
    <property type="term" value="F:ATP binding"/>
    <property type="evidence" value="ECO:0007669"/>
    <property type="project" value="UniProtKB-UniRule"/>
</dbReference>
<dbReference type="SUPFAM" id="SSF53244">
    <property type="entry name" value="MurD-like peptide ligases, peptide-binding domain"/>
    <property type="match status" value="1"/>
</dbReference>
<comment type="pathway">
    <text evidence="2 14">Cell wall biogenesis; peptidoglycan biosynthesis.</text>
</comment>
<sequence length="453" mass="49555">MFGKIKKIHFVGIGGIGMSGIAEVLLNLGYTISGSDLKFSEVTEHLQKLGAVIIEGHRAENVGRAEVVVTSSAVHDDNPEVRAAREKKIPVIRRAEMLAELMRLKIGIGIAGTHGKTSTTSMIGQVLTQAGLDPTLVIGGKVRYLGSNAKLGTGEYLVAEADEFDRSFLKLAPVIAVITTIEAEHLDCYKDLDEIKSAFVEFANKVPFYGAIIACLDERGVQAIMPRLEKRCITYGLSSQADLQARDLQFDGMKTSFEVHNGRGLMGTIKLNLPGVHNVKNSLAAIGVGLDMEIPFKVIAQALSEFNGVYRRFEIKGERNGVLVIDDYGHHPTEIEATLKAAKDGFSRRVVAVFQPHLFSRTRDFHTEFGGAFFQADVLLVTDVYPAREEPIPGVSGELIAKAAREKGHRNVHYVADKKDIPGQLEKLVRPDDIVITLGAGDIYKYGEEFLNK</sequence>
<evidence type="ECO:0000256" key="4">
    <source>
        <dbReference type="ARBA" id="ARBA00022490"/>
    </source>
</evidence>
<dbReference type="InterPro" id="IPR005758">
    <property type="entry name" value="UDP-N-AcMur_Ala_ligase_MurC"/>
</dbReference>
<protein>
    <recommendedName>
        <fullName evidence="3 14">UDP-N-acetylmuramate--L-alanine ligase</fullName>
        <ecNumber evidence="3 14">6.3.2.8</ecNumber>
    </recommendedName>
    <alternativeName>
        <fullName evidence="14">UDP-N-acetylmuramoyl-L-alanine synthetase</fullName>
    </alternativeName>
</protein>
<dbReference type="InterPro" id="IPR004101">
    <property type="entry name" value="Mur_ligase_C"/>
</dbReference>
<dbReference type="Pfam" id="PF08245">
    <property type="entry name" value="Mur_ligase_M"/>
    <property type="match status" value="1"/>
</dbReference>
<dbReference type="Gene3D" id="3.90.190.20">
    <property type="entry name" value="Mur ligase, C-terminal domain"/>
    <property type="match status" value="1"/>
</dbReference>
<reference evidence="18 19" key="1">
    <citation type="journal article" date="2016" name="Nat. Commun.">
        <title>Thousands of microbial genomes shed light on interconnected biogeochemical processes in an aquifer system.</title>
        <authorList>
            <person name="Anantharaman K."/>
            <person name="Brown C.T."/>
            <person name="Hug L.A."/>
            <person name="Sharon I."/>
            <person name="Castelle C.J."/>
            <person name="Probst A.J."/>
            <person name="Thomas B.C."/>
            <person name="Singh A."/>
            <person name="Wilkins M.J."/>
            <person name="Karaoz U."/>
            <person name="Brodie E.L."/>
            <person name="Williams K.H."/>
            <person name="Hubbard S.S."/>
            <person name="Banfield J.F."/>
        </authorList>
    </citation>
    <scope>NUCLEOTIDE SEQUENCE [LARGE SCALE GENOMIC DNA]</scope>
</reference>
<dbReference type="GO" id="GO:0008763">
    <property type="term" value="F:UDP-N-acetylmuramate-L-alanine ligase activity"/>
    <property type="evidence" value="ECO:0007669"/>
    <property type="project" value="UniProtKB-UniRule"/>
</dbReference>
<dbReference type="EMBL" id="MFFM01000028">
    <property type="protein sequence ID" value="OGF12905.1"/>
    <property type="molecule type" value="Genomic_DNA"/>
</dbReference>
<dbReference type="InterPro" id="IPR013221">
    <property type="entry name" value="Mur_ligase_cen"/>
</dbReference>
<comment type="similarity">
    <text evidence="14">Belongs to the MurCDEF family.</text>
</comment>
<dbReference type="HAMAP" id="MF_00046">
    <property type="entry name" value="MurC"/>
    <property type="match status" value="1"/>
</dbReference>
<keyword evidence="8 14" id="KW-0067">ATP-binding</keyword>
<feature type="domain" description="Mur ligase C-terminal" evidence="16">
    <location>
        <begin position="311"/>
        <end position="441"/>
    </location>
</feature>
<evidence type="ECO:0000259" key="17">
    <source>
        <dbReference type="Pfam" id="PF08245"/>
    </source>
</evidence>
<dbReference type="InterPro" id="IPR050061">
    <property type="entry name" value="MurCDEF_pg_biosynth"/>
</dbReference>
<dbReference type="Pfam" id="PF02875">
    <property type="entry name" value="Mur_ligase_C"/>
    <property type="match status" value="1"/>
</dbReference>
<dbReference type="GO" id="GO:0051301">
    <property type="term" value="P:cell division"/>
    <property type="evidence" value="ECO:0007669"/>
    <property type="project" value="UniProtKB-KW"/>
</dbReference>
<feature type="domain" description="Mur ligase N-terminal catalytic" evidence="15">
    <location>
        <begin position="7"/>
        <end position="104"/>
    </location>
</feature>
<dbReference type="Gene3D" id="3.40.1190.10">
    <property type="entry name" value="Mur-like, catalytic domain"/>
    <property type="match status" value="1"/>
</dbReference>
<evidence type="ECO:0000259" key="15">
    <source>
        <dbReference type="Pfam" id="PF01225"/>
    </source>
</evidence>
<evidence type="ECO:0000313" key="18">
    <source>
        <dbReference type="EMBL" id="OGF12905.1"/>
    </source>
</evidence>
<dbReference type="GO" id="GO:0009252">
    <property type="term" value="P:peptidoglycan biosynthetic process"/>
    <property type="evidence" value="ECO:0007669"/>
    <property type="project" value="UniProtKB-UniRule"/>
</dbReference>
<evidence type="ECO:0000313" key="19">
    <source>
        <dbReference type="Proteomes" id="UP000177230"/>
    </source>
</evidence>
<evidence type="ECO:0000256" key="5">
    <source>
        <dbReference type="ARBA" id="ARBA00022598"/>
    </source>
</evidence>
<evidence type="ECO:0000256" key="2">
    <source>
        <dbReference type="ARBA" id="ARBA00004752"/>
    </source>
</evidence>
<organism evidence="18 19">
    <name type="scientific">Candidatus Edwardsbacteria bacterium GWF2_54_11</name>
    <dbReference type="NCBI Taxonomy" id="1817851"/>
    <lineage>
        <taxon>Bacteria</taxon>
        <taxon>Candidatus Edwardsiibacteriota</taxon>
    </lineage>
</organism>
<feature type="domain" description="Mur ligase central" evidence="17">
    <location>
        <begin position="110"/>
        <end position="288"/>
    </location>
</feature>
<dbReference type="SUPFAM" id="SSF53623">
    <property type="entry name" value="MurD-like peptide ligases, catalytic domain"/>
    <property type="match status" value="1"/>
</dbReference>
<keyword evidence="12 14" id="KW-0961">Cell wall biogenesis/degradation</keyword>
<dbReference type="InterPro" id="IPR036565">
    <property type="entry name" value="Mur-like_cat_sf"/>
</dbReference>
<keyword evidence="5 14" id="KW-0436">Ligase</keyword>
<comment type="caution">
    <text evidence="18">The sequence shown here is derived from an EMBL/GenBank/DDBJ whole genome shotgun (WGS) entry which is preliminary data.</text>
</comment>
<name>A0A1F5REM6_9BACT</name>
<feature type="binding site" evidence="14">
    <location>
        <begin position="112"/>
        <end position="118"/>
    </location>
    <ligand>
        <name>ATP</name>
        <dbReference type="ChEBI" id="CHEBI:30616"/>
    </ligand>
</feature>
<evidence type="ECO:0000256" key="10">
    <source>
        <dbReference type="ARBA" id="ARBA00022984"/>
    </source>
</evidence>
<evidence type="ECO:0000256" key="8">
    <source>
        <dbReference type="ARBA" id="ARBA00022840"/>
    </source>
</evidence>
<evidence type="ECO:0000256" key="6">
    <source>
        <dbReference type="ARBA" id="ARBA00022618"/>
    </source>
</evidence>
<gene>
    <name evidence="14" type="primary">murC</name>
    <name evidence="18" type="ORF">A2024_11805</name>
</gene>
<keyword evidence="11 14" id="KW-0131">Cell cycle</keyword>
<evidence type="ECO:0000256" key="9">
    <source>
        <dbReference type="ARBA" id="ARBA00022960"/>
    </source>
</evidence>
<dbReference type="GO" id="GO:0005737">
    <property type="term" value="C:cytoplasm"/>
    <property type="evidence" value="ECO:0007669"/>
    <property type="project" value="UniProtKB-SubCell"/>
</dbReference>
<keyword evidence="4 14" id="KW-0963">Cytoplasm</keyword>
<evidence type="ECO:0000256" key="14">
    <source>
        <dbReference type="HAMAP-Rule" id="MF_00046"/>
    </source>
</evidence>
<keyword evidence="9 14" id="KW-0133">Cell shape</keyword>
<evidence type="ECO:0000259" key="16">
    <source>
        <dbReference type="Pfam" id="PF02875"/>
    </source>
</evidence>
<dbReference type="GO" id="GO:0071555">
    <property type="term" value="P:cell wall organization"/>
    <property type="evidence" value="ECO:0007669"/>
    <property type="project" value="UniProtKB-KW"/>
</dbReference>
<evidence type="ECO:0000256" key="11">
    <source>
        <dbReference type="ARBA" id="ARBA00023306"/>
    </source>
</evidence>
<dbReference type="GO" id="GO:0008360">
    <property type="term" value="P:regulation of cell shape"/>
    <property type="evidence" value="ECO:0007669"/>
    <property type="project" value="UniProtKB-KW"/>
</dbReference>
<evidence type="ECO:0000256" key="3">
    <source>
        <dbReference type="ARBA" id="ARBA00012211"/>
    </source>
</evidence>
<keyword evidence="6 14" id="KW-0132">Cell division</keyword>
<evidence type="ECO:0000256" key="7">
    <source>
        <dbReference type="ARBA" id="ARBA00022741"/>
    </source>
</evidence>
<dbReference type="PANTHER" id="PTHR43445">
    <property type="entry name" value="UDP-N-ACETYLMURAMATE--L-ALANINE LIGASE-RELATED"/>
    <property type="match status" value="1"/>
</dbReference>
<dbReference type="Pfam" id="PF01225">
    <property type="entry name" value="Mur_ligase"/>
    <property type="match status" value="1"/>
</dbReference>
<comment type="function">
    <text evidence="14">Cell wall formation.</text>
</comment>
<comment type="subcellular location">
    <subcellularLocation>
        <location evidence="1 14">Cytoplasm</location>
    </subcellularLocation>
</comment>
<dbReference type="InterPro" id="IPR000713">
    <property type="entry name" value="Mur_ligase_N"/>
</dbReference>
<dbReference type="Proteomes" id="UP000177230">
    <property type="component" value="Unassembled WGS sequence"/>
</dbReference>
<dbReference type="EC" id="6.3.2.8" evidence="3 14"/>